<name>A0AAW8LI78_ACILW</name>
<reference evidence="2" key="1">
    <citation type="submission" date="2023-07" db="EMBL/GenBank/DDBJ databases">
        <title>Sorghum-associated microbial communities from plants grown in Nebraska, USA.</title>
        <authorList>
            <person name="Schachtman D."/>
        </authorList>
    </citation>
    <scope>NUCLEOTIDE SEQUENCE</scope>
    <source>
        <strain evidence="2">BE44</strain>
    </source>
</reference>
<evidence type="ECO:0000313" key="3">
    <source>
        <dbReference type="Proteomes" id="UP001262767"/>
    </source>
</evidence>
<organism evidence="2 3">
    <name type="scientific">Acinetobacter lwoffii</name>
    <dbReference type="NCBI Taxonomy" id="28090"/>
    <lineage>
        <taxon>Bacteria</taxon>
        <taxon>Pseudomonadati</taxon>
        <taxon>Pseudomonadota</taxon>
        <taxon>Gammaproteobacteria</taxon>
        <taxon>Moraxellales</taxon>
        <taxon>Moraxellaceae</taxon>
        <taxon>Acinetobacter</taxon>
    </lineage>
</organism>
<dbReference type="AlphaFoldDB" id="A0AAW8LI78"/>
<evidence type="ECO:0000256" key="1">
    <source>
        <dbReference type="SAM" id="Phobius"/>
    </source>
</evidence>
<evidence type="ECO:0000313" key="2">
    <source>
        <dbReference type="EMBL" id="MDR6629336.1"/>
    </source>
</evidence>
<proteinExistence type="predicted"/>
<protein>
    <recommendedName>
        <fullName evidence="4">Tetratricopeptide repeat protein</fullName>
    </recommendedName>
</protein>
<feature type="transmembrane region" description="Helical" evidence="1">
    <location>
        <begin position="266"/>
        <end position="293"/>
    </location>
</feature>
<accession>A0AAW8LI78</accession>
<dbReference type="EMBL" id="JAVDSC010000004">
    <property type="protein sequence ID" value="MDR6629336.1"/>
    <property type="molecule type" value="Genomic_DNA"/>
</dbReference>
<dbReference type="Proteomes" id="UP001262767">
    <property type="component" value="Unassembled WGS sequence"/>
</dbReference>
<gene>
    <name evidence="2" type="ORF">J2X86_001374</name>
</gene>
<sequence length="318" mass="36919">MKKVLSDEQKRKLRILEPRLERAILEKNLKFAKEIVVDLQSLLRPTQHFVRLVQSKNKLCELAIELGQFDSILKILESNIQVLKPKTRIYIETISLLAIYHLRLKEVDKAKKYIKEVLENHMVIKTERTRKIFHSEIIDRFNQEVAIATLTGFHDFTIDQDEVEREAIRMIQTLSDDEIYAEIGRLSPQSTKDLIYVVHDYSLKQLPFTQRVMLPSPNQKIKDKEVGVTVYDAVKRVLYNSMCNPESEIYKAWYTNGLQVFLTKKYILTTVISSLTTLGFGATMVVASLVALITKFGIEVYCEKNKPLYISHIRQVAE</sequence>
<evidence type="ECO:0008006" key="4">
    <source>
        <dbReference type="Google" id="ProtNLM"/>
    </source>
</evidence>
<keyword evidence="1" id="KW-0472">Membrane</keyword>
<keyword evidence="1" id="KW-0812">Transmembrane</keyword>
<comment type="caution">
    <text evidence="2">The sequence shown here is derived from an EMBL/GenBank/DDBJ whole genome shotgun (WGS) entry which is preliminary data.</text>
</comment>
<keyword evidence="1" id="KW-1133">Transmembrane helix</keyword>
<dbReference type="RefSeq" id="WP_224216980.1">
    <property type="nucleotide sequence ID" value="NZ_JAVDSC010000004.1"/>
</dbReference>